<dbReference type="RefSeq" id="WP_154306782.1">
    <property type="nucleotide sequence ID" value="NZ_WKKI01000006.1"/>
</dbReference>
<protein>
    <submittedName>
        <fullName evidence="1">Uncharacterized protein</fullName>
    </submittedName>
</protein>
<dbReference type="Proteomes" id="UP000448867">
    <property type="component" value="Unassembled WGS sequence"/>
</dbReference>
<reference evidence="1 2" key="1">
    <citation type="submission" date="2019-11" db="EMBL/GenBank/DDBJ databases">
        <title>Bacillus lacus genome.</title>
        <authorList>
            <person name="Allen C.J."/>
            <person name="Newman J.D."/>
        </authorList>
    </citation>
    <scope>NUCLEOTIDE SEQUENCE [LARGE SCALE GENOMIC DNA]</scope>
    <source>
        <strain evidence="1 2">KCTC 33946</strain>
    </source>
</reference>
<gene>
    <name evidence="1" type="ORF">GJU40_05590</name>
</gene>
<dbReference type="OrthoDB" id="2941803at2"/>
<evidence type="ECO:0000313" key="1">
    <source>
        <dbReference type="EMBL" id="MRX71646.1"/>
    </source>
</evidence>
<comment type="caution">
    <text evidence="1">The sequence shown here is derived from an EMBL/GenBank/DDBJ whole genome shotgun (WGS) entry which is preliminary data.</text>
</comment>
<name>A0A7X2LXT9_9BACI</name>
<accession>A0A7X2LXT9</accession>
<keyword evidence="2" id="KW-1185">Reference proteome</keyword>
<evidence type="ECO:0000313" key="2">
    <source>
        <dbReference type="Proteomes" id="UP000448867"/>
    </source>
</evidence>
<organism evidence="1 2">
    <name type="scientific">Metabacillus lacus</name>
    <dbReference type="NCBI Taxonomy" id="1983721"/>
    <lineage>
        <taxon>Bacteria</taxon>
        <taxon>Bacillati</taxon>
        <taxon>Bacillota</taxon>
        <taxon>Bacilli</taxon>
        <taxon>Bacillales</taxon>
        <taxon>Bacillaceae</taxon>
        <taxon>Metabacillus</taxon>
    </lineage>
</organism>
<dbReference type="EMBL" id="WKKI01000006">
    <property type="protein sequence ID" value="MRX71646.1"/>
    <property type="molecule type" value="Genomic_DNA"/>
</dbReference>
<sequence>MMPQKEEIVYFIKELCLLQKEYKLCRQHSLKEAIQKDIQLLKNAIAESMAMHTN</sequence>
<dbReference type="AlphaFoldDB" id="A0A7X2LXT9"/>
<proteinExistence type="predicted"/>